<dbReference type="AlphaFoldDB" id="A0A382AWG8"/>
<evidence type="ECO:0000313" key="1">
    <source>
        <dbReference type="EMBL" id="SVB05920.1"/>
    </source>
</evidence>
<proteinExistence type="predicted"/>
<sequence>MKIHHIINSYSDKLGGAEILVRSIHKHLIQDDFKSSIFGLLKCSDDINDAQTANLETPYSFRAFSAIKNYCINNVSDQDIIHAHLFPANFFCSIIKILGFTNAKLITTEHSTYNRRRGKFWGKIIDKIIYK</sequence>
<reference evidence="1" key="1">
    <citation type="submission" date="2018-05" db="EMBL/GenBank/DDBJ databases">
        <authorList>
            <person name="Lanie J.A."/>
            <person name="Ng W.-L."/>
            <person name="Kazmierczak K.M."/>
            <person name="Andrzejewski T.M."/>
            <person name="Davidsen T.M."/>
            <person name="Wayne K.J."/>
            <person name="Tettelin H."/>
            <person name="Glass J.I."/>
            <person name="Rusch D."/>
            <person name="Podicherti R."/>
            <person name="Tsui H.-C.T."/>
            <person name="Winkler M.E."/>
        </authorList>
    </citation>
    <scope>NUCLEOTIDE SEQUENCE</scope>
</reference>
<gene>
    <name evidence="1" type="ORF">METZ01_LOCUS158774</name>
</gene>
<dbReference type="SUPFAM" id="SSF53756">
    <property type="entry name" value="UDP-Glycosyltransferase/glycogen phosphorylase"/>
    <property type="match status" value="1"/>
</dbReference>
<feature type="non-terminal residue" evidence="1">
    <location>
        <position position="131"/>
    </location>
</feature>
<protein>
    <submittedName>
        <fullName evidence="1">Uncharacterized protein</fullName>
    </submittedName>
</protein>
<accession>A0A382AWG8</accession>
<dbReference type="EMBL" id="UINC01027152">
    <property type="protein sequence ID" value="SVB05920.1"/>
    <property type="molecule type" value="Genomic_DNA"/>
</dbReference>
<organism evidence="1">
    <name type="scientific">marine metagenome</name>
    <dbReference type="NCBI Taxonomy" id="408172"/>
    <lineage>
        <taxon>unclassified sequences</taxon>
        <taxon>metagenomes</taxon>
        <taxon>ecological metagenomes</taxon>
    </lineage>
</organism>
<name>A0A382AWG8_9ZZZZ</name>
<dbReference type="Gene3D" id="3.40.50.2000">
    <property type="entry name" value="Glycogen Phosphorylase B"/>
    <property type="match status" value="1"/>
</dbReference>